<keyword evidence="1" id="KW-0521">NADP</keyword>
<organism evidence="4 5">
    <name type="scientific">Dactylosporangium darangshiense</name>
    <dbReference type="NCBI Taxonomy" id="579108"/>
    <lineage>
        <taxon>Bacteria</taxon>
        <taxon>Bacillati</taxon>
        <taxon>Actinomycetota</taxon>
        <taxon>Actinomycetes</taxon>
        <taxon>Micromonosporales</taxon>
        <taxon>Micromonosporaceae</taxon>
        <taxon>Dactylosporangium</taxon>
    </lineage>
</organism>
<dbReference type="InterPro" id="IPR020843">
    <property type="entry name" value="ER"/>
</dbReference>
<dbReference type="InterPro" id="IPR013154">
    <property type="entry name" value="ADH-like_N"/>
</dbReference>
<dbReference type="PANTHER" id="PTHR48106">
    <property type="entry name" value="QUINONE OXIDOREDUCTASE PIG3-RELATED"/>
    <property type="match status" value="1"/>
</dbReference>
<evidence type="ECO:0000313" key="5">
    <source>
        <dbReference type="Proteomes" id="UP001500620"/>
    </source>
</evidence>
<dbReference type="InterPro" id="IPR011032">
    <property type="entry name" value="GroES-like_sf"/>
</dbReference>
<dbReference type="RefSeq" id="WP_345142503.1">
    <property type="nucleotide sequence ID" value="NZ_BAABAT010000067.1"/>
</dbReference>
<dbReference type="Proteomes" id="UP001500620">
    <property type="component" value="Unassembled WGS sequence"/>
</dbReference>
<dbReference type="Pfam" id="PF00107">
    <property type="entry name" value="ADH_zinc_N"/>
    <property type="match status" value="1"/>
</dbReference>
<dbReference type="Gene3D" id="3.90.180.10">
    <property type="entry name" value="Medium-chain alcohol dehydrogenases, catalytic domain"/>
    <property type="match status" value="1"/>
</dbReference>
<feature type="domain" description="Enoyl reductase (ER)" evidence="3">
    <location>
        <begin position="11"/>
        <end position="307"/>
    </location>
</feature>
<dbReference type="InterPro" id="IPR036291">
    <property type="entry name" value="NAD(P)-bd_dom_sf"/>
</dbReference>
<dbReference type="InterPro" id="IPR013149">
    <property type="entry name" value="ADH-like_C"/>
</dbReference>
<evidence type="ECO:0000313" key="4">
    <source>
        <dbReference type="EMBL" id="GAA4263336.1"/>
    </source>
</evidence>
<dbReference type="CDD" id="cd08270">
    <property type="entry name" value="MDR4"/>
    <property type="match status" value="1"/>
</dbReference>
<evidence type="ECO:0000259" key="3">
    <source>
        <dbReference type="SMART" id="SM00829"/>
    </source>
</evidence>
<sequence length="312" mass="32038">MKALIATGDPAAAVEFADVAEPAADPTEVVVEVDAFSVNRGEIFALDGTYGAPAERGWLPGQDIAGRVVRAAADGSGPTVGQRVVGHPDAGGWAERVAVPVSRLGVLPDGVSAVDAATLPLAGLTALRLLREAGPVVGRRILLTGASGGVGHFVTELATQSGAEVTAVTASPQRGQQLAALGAAQVVQDLGDASGQFDIVLESVGGETFTAALSRLAPGGTVLWFGQASLTPVTLSFFDLLAVTPVTVKHFPHWISTTSDGEDLGRLVRLVASGRLHPEIGRTADWTETATVLDDLAHRRIRGNAVLTVTAR</sequence>
<evidence type="ECO:0000256" key="2">
    <source>
        <dbReference type="ARBA" id="ARBA00023002"/>
    </source>
</evidence>
<dbReference type="EMBL" id="BAABAT010000067">
    <property type="protein sequence ID" value="GAA4263336.1"/>
    <property type="molecule type" value="Genomic_DNA"/>
</dbReference>
<dbReference type="SMART" id="SM00829">
    <property type="entry name" value="PKS_ER"/>
    <property type="match status" value="1"/>
</dbReference>
<dbReference type="SUPFAM" id="SSF51735">
    <property type="entry name" value="NAD(P)-binding Rossmann-fold domains"/>
    <property type="match status" value="1"/>
</dbReference>
<keyword evidence="5" id="KW-1185">Reference proteome</keyword>
<dbReference type="Gene3D" id="3.40.50.720">
    <property type="entry name" value="NAD(P)-binding Rossmann-like Domain"/>
    <property type="match status" value="1"/>
</dbReference>
<name>A0ABP8DTV5_9ACTN</name>
<comment type="caution">
    <text evidence="4">The sequence shown here is derived from an EMBL/GenBank/DDBJ whole genome shotgun (WGS) entry which is preliminary data.</text>
</comment>
<gene>
    <name evidence="4" type="ORF">GCM10022255_106970</name>
</gene>
<protein>
    <submittedName>
        <fullName evidence="4">Zinc-binding dehydrogenase</fullName>
    </submittedName>
</protein>
<reference evidence="5" key="1">
    <citation type="journal article" date="2019" name="Int. J. Syst. Evol. Microbiol.">
        <title>The Global Catalogue of Microorganisms (GCM) 10K type strain sequencing project: providing services to taxonomists for standard genome sequencing and annotation.</title>
        <authorList>
            <consortium name="The Broad Institute Genomics Platform"/>
            <consortium name="The Broad Institute Genome Sequencing Center for Infectious Disease"/>
            <person name="Wu L."/>
            <person name="Ma J."/>
        </authorList>
    </citation>
    <scope>NUCLEOTIDE SEQUENCE [LARGE SCALE GENOMIC DNA]</scope>
    <source>
        <strain evidence="5">JCM 17441</strain>
    </source>
</reference>
<proteinExistence type="predicted"/>
<evidence type="ECO:0000256" key="1">
    <source>
        <dbReference type="ARBA" id="ARBA00022857"/>
    </source>
</evidence>
<dbReference type="SUPFAM" id="SSF50129">
    <property type="entry name" value="GroES-like"/>
    <property type="match status" value="1"/>
</dbReference>
<keyword evidence="2" id="KW-0560">Oxidoreductase</keyword>
<dbReference type="Pfam" id="PF08240">
    <property type="entry name" value="ADH_N"/>
    <property type="match status" value="1"/>
</dbReference>
<accession>A0ABP8DTV5</accession>